<protein>
    <submittedName>
        <fullName evidence="1">Uncharacterized protein</fullName>
    </submittedName>
</protein>
<dbReference type="AlphaFoldDB" id="B7KKC6"/>
<accession>B7KKC6</accession>
<gene>
    <name evidence="1" type="ordered locus">PCC7424_3880</name>
</gene>
<keyword evidence="2" id="KW-1185">Reference proteome</keyword>
<dbReference type="KEGG" id="cyc:PCC7424_3880"/>
<evidence type="ECO:0000313" key="1">
    <source>
        <dbReference type="EMBL" id="ACK72259.1"/>
    </source>
</evidence>
<dbReference type="eggNOG" id="ENOG5032ZE3">
    <property type="taxonomic scope" value="Bacteria"/>
</dbReference>
<dbReference type="RefSeq" id="WP_015955851.1">
    <property type="nucleotide sequence ID" value="NC_011729.1"/>
</dbReference>
<dbReference type="Proteomes" id="UP000002384">
    <property type="component" value="Chromosome"/>
</dbReference>
<dbReference type="OrthoDB" id="460761at2"/>
<reference evidence="2" key="1">
    <citation type="journal article" date="2011" name="MBio">
        <title>Novel metabolic attributes of the genus Cyanothece, comprising a group of unicellular nitrogen-fixing Cyanobacteria.</title>
        <authorList>
            <person name="Bandyopadhyay A."/>
            <person name="Elvitigala T."/>
            <person name="Welsh E."/>
            <person name="Stockel J."/>
            <person name="Liberton M."/>
            <person name="Min H."/>
            <person name="Sherman L.A."/>
            <person name="Pakrasi H.B."/>
        </authorList>
    </citation>
    <scope>NUCLEOTIDE SEQUENCE [LARGE SCALE GENOMIC DNA]</scope>
    <source>
        <strain evidence="2">PCC 7424</strain>
    </source>
</reference>
<name>B7KKC6_GLOC7</name>
<sequence>MELLKPALGQLIQEITAVNRAWKEAQKLFEFSSPLTISLRDLKTDLQIRLLRSYAPQKVYLVEDTTAESDEPLYGLLLVEPVDQSTNAAHLPVRVAQARLSPKELEAFVK</sequence>
<dbReference type="HOGENOM" id="CLU_169640_0_0_3"/>
<proteinExistence type="predicted"/>
<evidence type="ECO:0000313" key="2">
    <source>
        <dbReference type="Proteomes" id="UP000002384"/>
    </source>
</evidence>
<dbReference type="EMBL" id="CP001291">
    <property type="protein sequence ID" value="ACK72259.1"/>
    <property type="molecule type" value="Genomic_DNA"/>
</dbReference>
<organism evidence="1 2">
    <name type="scientific">Gloeothece citriformis (strain PCC 7424)</name>
    <name type="common">Cyanothece sp. (strain PCC 7424)</name>
    <dbReference type="NCBI Taxonomy" id="65393"/>
    <lineage>
        <taxon>Bacteria</taxon>
        <taxon>Bacillati</taxon>
        <taxon>Cyanobacteriota</taxon>
        <taxon>Cyanophyceae</taxon>
        <taxon>Oscillatoriophycideae</taxon>
        <taxon>Chroococcales</taxon>
        <taxon>Aphanothecaceae</taxon>
        <taxon>Gloeothece</taxon>
        <taxon>Gloeothece citriformis</taxon>
    </lineage>
</organism>
<dbReference type="STRING" id="65393.PCC7424_3880"/>